<evidence type="ECO:0000313" key="2">
    <source>
        <dbReference type="Proteomes" id="UP001175211"/>
    </source>
</evidence>
<dbReference type="GeneID" id="85364795"/>
<dbReference type="AlphaFoldDB" id="A0AA39TQJ1"/>
<accession>A0AA39TQJ1</accession>
<comment type="caution">
    <text evidence="1">The sequence shown here is derived from an EMBL/GenBank/DDBJ whole genome shotgun (WGS) entry which is preliminary data.</text>
</comment>
<dbReference type="RefSeq" id="XP_060332583.1">
    <property type="nucleotide sequence ID" value="XM_060481247.1"/>
</dbReference>
<proteinExistence type="predicted"/>
<evidence type="ECO:0000313" key="1">
    <source>
        <dbReference type="EMBL" id="KAK0460544.1"/>
    </source>
</evidence>
<gene>
    <name evidence="1" type="ORF">EV420DRAFT_215089</name>
</gene>
<sequence length="180" mass="20516">MLIILCSHSHRLLRLKCHPKRIYRRLQVGTIMRESGYGTTYFNEVFVVPTSKQMLSNISRRRPLVHRVITGTLGWSDHEWSCNGALQRSISSHKLQSKCPPKYRVVGCWYTMLCSVGRLKIFLLKFNNGRDALARIPSVLVGNAHLSTASDVATMECVQDVIEHPDAYWYGAACRKLDLP</sequence>
<keyword evidence="2" id="KW-1185">Reference proteome</keyword>
<reference evidence="1" key="1">
    <citation type="submission" date="2023-06" db="EMBL/GenBank/DDBJ databases">
        <authorList>
            <consortium name="Lawrence Berkeley National Laboratory"/>
            <person name="Ahrendt S."/>
            <person name="Sahu N."/>
            <person name="Indic B."/>
            <person name="Wong-Bajracharya J."/>
            <person name="Merenyi Z."/>
            <person name="Ke H.-M."/>
            <person name="Monk M."/>
            <person name="Kocsube S."/>
            <person name="Drula E."/>
            <person name="Lipzen A."/>
            <person name="Balint B."/>
            <person name="Henrissat B."/>
            <person name="Andreopoulos B."/>
            <person name="Martin F.M."/>
            <person name="Harder C.B."/>
            <person name="Rigling D."/>
            <person name="Ford K.L."/>
            <person name="Foster G.D."/>
            <person name="Pangilinan J."/>
            <person name="Papanicolaou A."/>
            <person name="Barry K."/>
            <person name="LaButti K."/>
            <person name="Viragh M."/>
            <person name="Koriabine M."/>
            <person name="Yan M."/>
            <person name="Riley R."/>
            <person name="Champramary S."/>
            <person name="Plett K.L."/>
            <person name="Tsai I.J."/>
            <person name="Slot J."/>
            <person name="Sipos G."/>
            <person name="Plett J."/>
            <person name="Nagy L.G."/>
            <person name="Grigoriev I.V."/>
        </authorList>
    </citation>
    <scope>NUCLEOTIDE SEQUENCE</scope>
    <source>
        <strain evidence="1">CCBAS 213</strain>
    </source>
</reference>
<name>A0AA39TQJ1_ARMTA</name>
<dbReference type="EMBL" id="JAUEPS010000012">
    <property type="protein sequence ID" value="KAK0460544.1"/>
    <property type="molecule type" value="Genomic_DNA"/>
</dbReference>
<dbReference type="Proteomes" id="UP001175211">
    <property type="component" value="Unassembled WGS sequence"/>
</dbReference>
<organism evidence="1 2">
    <name type="scientific">Armillaria tabescens</name>
    <name type="common">Ringless honey mushroom</name>
    <name type="synonym">Agaricus tabescens</name>
    <dbReference type="NCBI Taxonomy" id="1929756"/>
    <lineage>
        <taxon>Eukaryota</taxon>
        <taxon>Fungi</taxon>
        <taxon>Dikarya</taxon>
        <taxon>Basidiomycota</taxon>
        <taxon>Agaricomycotina</taxon>
        <taxon>Agaricomycetes</taxon>
        <taxon>Agaricomycetidae</taxon>
        <taxon>Agaricales</taxon>
        <taxon>Marasmiineae</taxon>
        <taxon>Physalacriaceae</taxon>
        <taxon>Desarmillaria</taxon>
    </lineage>
</organism>
<protein>
    <submittedName>
        <fullName evidence="1">Uncharacterized protein</fullName>
    </submittedName>
</protein>